<dbReference type="EMBL" id="LYTK01000021">
    <property type="protein sequence ID" value="OBQ60936.1"/>
    <property type="molecule type" value="Genomic_DNA"/>
</dbReference>
<dbReference type="PANTHER" id="PTHR35936">
    <property type="entry name" value="MEMBRANE-BOUND LYTIC MUREIN TRANSGLYCOSYLASE F"/>
    <property type="match status" value="1"/>
</dbReference>
<dbReference type="Proteomes" id="UP000093737">
    <property type="component" value="Unassembled WGS sequence"/>
</dbReference>
<proteinExistence type="predicted"/>
<dbReference type="InterPro" id="IPR001638">
    <property type="entry name" value="Solute-binding_3/MltF_N"/>
</dbReference>
<keyword evidence="1 2" id="KW-0732">Signal</keyword>
<dbReference type="SMART" id="SM00062">
    <property type="entry name" value="PBPb"/>
    <property type="match status" value="1"/>
</dbReference>
<evidence type="ECO:0000313" key="4">
    <source>
        <dbReference type="EMBL" id="OBQ60936.1"/>
    </source>
</evidence>
<dbReference type="PANTHER" id="PTHR35936:SF17">
    <property type="entry name" value="ARGININE-BINDING EXTRACELLULAR PROTEIN ARTP"/>
    <property type="match status" value="1"/>
</dbReference>
<protein>
    <recommendedName>
        <fullName evidence="3">Solute-binding protein family 3/N-terminal domain-containing protein</fullName>
    </recommendedName>
</protein>
<gene>
    <name evidence="4" type="ORF">A8145_23820</name>
</gene>
<dbReference type="Gene3D" id="3.40.190.10">
    <property type="entry name" value="Periplasmic binding protein-like II"/>
    <property type="match status" value="2"/>
</dbReference>
<name>A0AA91F602_RHILI</name>
<feature type="domain" description="Solute-binding protein family 3/N-terminal" evidence="3">
    <location>
        <begin position="54"/>
        <end position="281"/>
    </location>
</feature>
<feature type="signal peptide" evidence="2">
    <location>
        <begin position="1"/>
        <end position="42"/>
    </location>
</feature>
<dbReference type="SUPFAM" id="SSF53850">
    <property type="entry name" value="Periplasmic binding protein-like II"/>
    <property type="match status" value="1"/>
</dbReference>
<evidence type="ECO:0000313" key="5">
    <source>
        <dbReference type="Proteomes" id="UP000093737"/>
    </source>
</evidence>
<comment type="caution">
    <text evidence="4">The sequence shown here is derived from an EMBL/GenBank/DDBJ whole genome shotgun (WGS) entry which is preliminary data.</text>
</comment>
<reference evidence="4 5" key="1">
    <citation type="submission" date="2016-05" db="EMBL/GenBank/DDBJ databases">
        <authorList>
            <person name="Ramsay J.P."/>
        </authorList>
    </citation>
    <scope>NUCLEOTIDE SEQUENCE [LARGE SCALE GENOMIC DNA]</scope>
    <source>
        <strain evidence="4 5">NZP2042</strain>
    </source>
</reference>
<accession>A0AA91F602</accession>
<evidence type="ECO:0000256" key="2">
    <source>
        <dbReference type="SAM" id="SignalP"/>
    </source>
</evidence>
<dbReference type="AlphaFoldDB" id="A0AA91F602"/>
<evidence type="ECO:0000256" key="1">
    <source>
        <dbReference type="ARBA" id="ARBA00022729"/>
    </source>
</evidence>
<evidence type="ECO:0000259" key="3">
    <source>
        <dbReference type="SMART" id="SM00062"/>
    </source>
</evidence>
<organism evidence="4 5">
    <name type="scientific">Rhizobium loti</name>
    <name type="common">Mesorhizobium loti</name>
    <dbReference type="NCBI Taxonomy" id="381"/>
    <lineage>
        <taxon>Bacteria</taxon>
        <taxon>Pseudomonadati</taxon>
        <taxon>Pseudomonadota</taxon>
        <taxon>Alphaproteobacteria</taxon>
        <taxon>Hyphomicrobiales</taxon>
        <taxon>Phyllobacteriaceae</taxon>
        <taxon>Mesorhizobium</taxon>
    </lineage>
</organism>
<feature type="chain" id="PRO_5041730858" description="Solute-binding protein family 3/N-terminal domain-containing protein" evidence="2">
    <location>
        <begin position="43"/>
        <end position="287"/>
    </location>
</feature>
<dbReference type="Pfam" id="PF00497">
    <property type="entry name" value="SBP_bac_3"/>
    <property type="match status" value="1"/>
</dbReference>
<sequence length="287" mass="30926">MIMKIADLWKLTADRFGRGARAGMLGVASIAAAMLATPAAHADGFWKAVQDRGALRCAAAISPPYVMKDLKTGEYGGAYLDLCKQFADVLKVKVEFVDTTWDNVVAGLQAGKWDMSPALNRTPARALVINYSAIAGYDEMNFAYMLANTKVKDPAHDLSTFDKPGIRVGVMSGSAQDHKVTERFKQAEIVRLPDANGLNLALLSGRVDVAGADSTTNLLLQTANPEKVGLVDASPALMKQGISFGLPSTISQRDLDVLNIFLEEKVALGEVDRLLKHWSEIYLAGAK</sequence>